<evidence type="ECO:0008006" key="3">
    <source>
        <dbReference type="Google" id="ProtNLM"/>
    </source>
</evidence>
<comment type="caution">
    <text evidence="1">The sequence shown here is derived from an EMBL/GenBank/DDBJ whole genome shotgun (WGS) entry which is preliminary data.</text>
</comment>
<dbReference type="AlphaFoldDB" id="A0AAD7EN58"/>
<sequence>MISISSLRSLKMLLSDLVPDIISSIFKSCDVLTVVSTGQTCRYLHQLAFDKSVWLNLMKNLQRRSILERTCTNLESLSIADMIGLVQRLLSGPETWGSRIDSTSEVSREVTLHTGPITLEDPGFHYSGQLLPSGRYVLVNLVDLDDGSRRLECWSVADDKLVWRHTWGMSHSVLKFATDETEDGDSIIIMLCVRGPPDTGWSYANVLSIDLREGTCTDLLTVRCPQSGTSESLFVSPVVRGSLAVAGIAGPDPPQHIIINWRGRSYFILGDGAAYGSQLGLTHQHLILRSSFAPEDRIHIITHDALRPHWAPLPETHDAHEYVRVSADDIPKLATFVDPDVNSPGPIYVYENPLQDNSFRLWVHDSDNWDSELLCYRLSVPVSGEPQWSRSSVPSRVRSTTYHNIPYTGHLLEYSAEEAGYSAFPPTGSAPTRIAFCGEFPEVAPYSGALTYSTDSTVVIQYYK</sequence>
<dbReference type="Proteomes" id="UP001218218">
    <property type="component" value="Unassembled WGS sequence"/>
</dbReference>
<proteinExistence type="predicted"/>
<evidence type="ECO:0000313" key="2">
    <source>
        <dbReference type="Proteomes" id="UP001218218"/>
    </source>
</evidence>
<dbReference type="Gene3D" id="1.20.1280.50">
    <property type="match status" value="1"/>
</dbReference>
<evidence type="ECO:0000313" key="1">
    <source>
        <dbReference type="EMBL" id="KAJ7339936.1"/>
    </source>
</evidence>
<gene>
    <name evidence="1" type="ORF">DFH08DRAFT_248190</name>
</gene>
<name>A0AAD7EN58_9AGAR</name>
<dbReference type="InterPro" id="IPR036047">
    <property type="entry name" value="F-box-like_dom_sf"/>
</dbReference>
<keyword evidence="2" id="KW-1185">Reference proteome</keyword>
<reference evidence="1" key="1">
    <citation type="submission" date="2023-03" db="EMBL/GenBank/DDBJ databases">
        <title>Massive genome expansion in bonnet fungi (Mycena s.s.) driven by repeated elements and novel gene families across ecological guilds.</title>
        <authorList>
            <consortium name="Lawrence Berkeley National Laboratory"/>
            <person name="Harder C.B."/>
            <person name="Miyauchi S."/>
            <person name="Viragh M."/>
            <person name="Kuo A."/>
            <person name="Thoen E."/>
            <person name="Andreopoulos B."/>
            <person name="Lu D."/>
            <person name="Skrede I."/>
            <person name="Drula E."/>
            <person name="Henrissat B."/>
            <person name="Morin E."/>
            <person name="Kohler A."/>
            <person name="Barry K."/>
            <person name="LaButti K."/>
            <person name="Morin E."/>
            <person name="Salamov A."/>
            <person name="Lipzen A."/>
            <person name="Mereny Z."/>
            <person name="Hegedus B."/>
            <person name="Baldrian P."/>
            <person name="Stursova M."/>
            <person name="Weitz H."/>
            <person name="Taylor A."/>
            <person name="Grigoriev I.V."/>
            <person name="Nagy L.G."/>
            <person name="Martin F."/>
            <person name="Kauserud H."/>
        </authorList>
    </citation>
    <scope>NUCLEOTIDE SEQUENCE</scope>
    <source>
        <strain evidence="1">CBHHK002</strain>
    </source>
</reference>
<dbReference type="EMBL" id="JARIHO010000027">
    <property type="protein sequence ID" value="KAJ7339936.1"/>
    <property type="molecule type" value="Genomic_DNA"/>
</dbReference>
<protein>
    <recommendedName>
        <fullName evidence="3">F-box domain-containing protein</fullName>
    </recommendedName>
</protein>
<accession>A0AAD7EN58</accession>
<organism evidence="1 2">
    <name type="scientific">Mycena albidolilacea</name>
    <dbReference type="NCBI Taxonomy" id="1033008"/>
    <lineage>
        <taxon>Eukaryota</taxon>
        <taxon>Fungi</taxon>
        <taxon>Dikarya</taxon>
        <taxon>Basidiomycota</taxon>
        <taxon>Agaricomycotina</taxon>
        <taxon>Agaricomycetes</taxon>
        <taxon>Agaricomycetidae</taxon>
        <taxon>Agaricales</taxon>
        <taxon>Marasmiineae</taxon>
        <taxon>Mycenaceae</taxon>
        <taxon>Mycena</taxon>
    </lineage>
</organism>
<feature type="non-terminal residue" evidence="1">
    <location>
        <position position="464"/>
    </location>
</feature>
<dbReference type="SUPFAM" id="SSF81383">
    <property type="entry name" value="F-box domain"/>
    <property type="match status" value="1"/>
</dbReference>